<dbReference type="STRING" id="1202772.A0A1V9Y4Y3"/>
<sequence>MVKRHTKPGACYSREDIQEMIRNLVYNYTAIMEVHDLDYWLDSGTLLGSYRSQGLIPHDVDADVGMTTESLDVLRHLNVSVPAVYELQILNSTIHYNGGDANIPGRFIDRRSGFYIDIFEFLSSQRPQRVEGTNAFRSVDMLGPIKSVCWWGCAKCKVRGEFIVPRDWIYPLQRCQFDDREAWCPAKPKEYLTILYGDNFMIPNVHRRLRAQV</sequence>
<gene>
    <name evidence="2" type="ORF">ACHHYP_17228</name>
</gene>
<proteinExistence type="predicted"/>
<evidence type="ECO:0000313" key="3">
    <source>
        <dbReference type="Proteomes" id="UP000243579"/>
    </source>
</evidence>
<protein>
    <recommendedName>
        <fullName evidence="1">LicD/FKTN/FKRP nucleotidyltransferase domain-containing protein</fullName>
    </recommendedName>
</protein>
<name>A0A1V9Y4Y3_ACHHY</name>
<dbReference type="OrthoDB" id="161703at2759"/>
<keyword evidence="3" id="KW-1185">Reference proteome</keyword>
<dbReference type="InterPro" id="IPR007074">
    <property type="entry name" value="LicD/FKTN/FKRP_NTP_transf"/>
</dbReference>
<reference evidence="2 3" key="1">
    <citation type="journal article" date="2014" name="Genome Biol. Evol.">
        <title>The secreted proteins of Achlya hypogyna and Thraustotheca clavata identify the ancestral oomycete secretome and reveal gene acquisitions by horizontal gene transfer.</title>
        <authorList>
            <person name="Misner I."/>
            <person name="Blouin N."/>
            <person name="Leonard G."/>
            <person name="Richards T.A."/>
            <person name="Lane C.E."/>
        </authorList>
    </citation>
    <scope>NUCLEOTIDE SEQUENCE [LARGE SCALE GENOMIC DNA]</scope>
    <source>
        <strain evidence="2 3">ATCC 48635</strain>
    </source>
</reference>
<dbReference type="PANTHER" id="PTHR43404:SF1">
    <property type="entry name" value="MNN4P"/>
    <property type="match status" value="1"/>
</dbReference>
<dbReference type="PANTHER" id="PTHR43404">
    <property type="entry name" value="LIPOPOLYSACCHARIDE CHOLINEPHOSPHOTRANSFERASE LICD"/>
    <property type="match status" value="1"/>
</dbReference>
<dbReference type="GO" id="GO:0009100">
    <property type="term" value="P:glycoprotein metabolic process"/>
    <property type="evidence" value="ECO:0007669"/>
    <property type="project" value="UniProtKB-ARBA"/>
</dbReference>
<comment type="caution">
    <text evidence="2">The sequence shown here is derived from an EMBL/GenBank/DDBJ whole genome shotgun (WGS) entry which is preliminary data.</text>
</comment>
<dbReference type="AlphaFoldDB" id="A0A1V9Y4Y3"/>
<dbReference type="InterPro" id="IPR052942">
    <property type="entry name" value="LPS_cholinephosphotransferase"/>
</dbReference>
<accession>A0A1V9Y4Y3</accession>
<dbReference type="EMBL" id="JNBR01002874">
    <property type="protein sequence ID" value="OQR80767.1"/>
    <property type="molecule type" value="Genomic_DNA"/>
</dbReference>
<dbReference type="Pfam" id="PF04991">
    <property type="entry name" value="LicD"/>
    <property type="match status" value="1"/>
</dbReference>
<feature type="domain" description="LicD/FKTN/FKRP nucleotidyltransferase" evidence="1">
    <location>
        <begin position="35"/>
        <end position="121"/>
    </location>
</feature>
<evidence type="ECO:0000313" key="2">
    <source>
        <dbReference type="EMBL" id="OQR80767.1"/>
    </source>
</evidence>
<evidence type="ECO:0000259" key="1">
    <source>
        <dbReference type="Pfam" id="PF04991"/>
    </source>
</evidence>
<dbReference type="Proteomes" id="UP000243579">
    <property type="component" value="Unassembled WGS sequence"/>
</dbReference>
<organism evidence="2 3">
    <name type="scientific">Achlya hypogyna</name>
    <name type="common">Oomycete</name>
    <name type="synonym">Protoachlya hypogyna</name>
    <dbReference type="NCBI Taxonomy" id="1202772"/>
    <lineage>
        <taxon>Eukaryota</taxon>
        <taxon>Sar</taxon>
        <taxon>Stramenopiles</taxon>
        <taxon>Oomycota</taxon>
        <taxon>Saprolegniomycetes</taxon>
        <taxon>Saprolegniales</taxon>
        <taxon>Achlyaceae</taxon>
        <taxon>Achlya</taxon>
    </lineage>
</organism>